<gene>
    <name evidence="2" type="ORF">Ae201684_006113</name>
</gene>
<evidence type="ECO:0000313" key="2">
    <source>
        <dbReference type="EMBL" id="KAF0738130.1"/>
    </source>
</evidence>
<evidence type="ECO:0000313" key="3">
    <source>
        <dbReference type="Proteomes" id="UP000481153"/>
    </source>
</evidence>
<protein>
    <recommendedName>
        <fullName evidence="1">DUF7164 domain-containing protein</fullName>
    </recommendedName>
</protein>
<dbReference type="VEuPathDB" id="FungiDB:AeMF1_018079"/>
<dbReference type="Pfam" id="PF23741">
    <property type="entry name" value="DUF7164"/>
    <property type="match status" value="1"/>
</dbReference>
<dbReference type="Proteomes" id="UP000481153">
    <property type="component" value="Unassembled WGS sequence"/>
</dbReference>
<dbReference type="EMBL" id="VJMJ01000079">
    <property type="protein sequence ID" value="KAF0738130.1"/>
    <property type="molecule type" value="Genomic_DNA"/>
</dbReference>
<accession>A0A6G0XD49</accession>
<dbReference type="AlphaFoldDB" id="A0A6G0XD49"/>
<comment type="caution">
    <text evidence="2">The sequence shown here is derived from an EMBL/GenBank/DDBJ whole genome shotgun (WGS) entry which is preliminary data.</text>
</comment>
<feature type="domain" description="DUF7164" evidence="1">
    <location>
        <begin position="1"/>
        <end position="116"/>
    </location>
</feature>
<reference evidence="2 3" key="1">
    <citation type="submission" date="2019-07" db="EMBL/GenBank/DDBJ databases">
        <title>Genomics analysis of Aphanomyces spp. identifies a new class of oomycete effector associated with host adaptation.</title>
        <authorList>
            <person name="Gaulin E."/>
        </authorList>
    </citation>
    <scope>NUCLEOTIDE SEQUENCE [LARGE SCALE GENOMIC DNA]</scope>
    <source>
        <strain evidence="2 3">ATCC 201684</strain>
    </source>
</reference>
<organism evidence="2 3">
    <name type="scientific">Aphanomyces euteiches</name>
    <dbReference type="NCBI Taxonomy" id="100861"/>
    <lineage>
        <taxon>Eukaryota</taxon>
        <taxon>Sar</taxon>
        <taxon>Stramenopiles</taxon>
        <taxon>Oomycota</taxon>
        <taxon>Saprolegniomycetes</taxon>
        <taxon>Saprolegniales</taxon>
        <taxon>Verrucalvaceae</taxon>
        <taxon>Aphanomyces</taxon>
    </lineage>
</organism>
<sequence length="121" mass="13909">MKYLHEHEFTAEEKSKEYGTKGWPTWHYGVLTLYAGHIAIHNCTFESGVDKNTNMLDFPTTSADDVQNHAHLHTWQDRERFSKFEFAEGKYASENISALSLNKVSDYAMFMALDSQEKASP</sequence>
<dbReference type="InterPro" id="IPR055588">
    <property type="entry name" value="DUF7164"/>
</dbReference>
<evidence type="ECO:0000259" key="1">
    <source>
        <dbReference type="Pfam" id="PF23741"/>
    </source>
</evidence>
<name>A0A6G0XD49_9STRA</name>
<proteinExistence type="predicted"/>
<keyword evidence="3" id="KW-1185">Reference proteome</keyword>